<comment type="caution">
    <text evidence="2">The sequence shown here is derived from an EMBL/GenBank/DDBJ whole genome shotgun (WGS) entry which is preliminary data.</text>
</comment>
<dbReference type="Proteomes" id="UP000194236">
    <property type="component" value="Unassembled WGS sequence"/>
</dbReference>
<organism evidence="2 3">
    <name type="scientific">Euroglyphus maynei</name>
    <name type="common">Mayne's house dust mite</name>
    <dbReference type="NCBI Taxonomy" id="6958"/>
    <lineage>
        <taxon>Eukaryota</taxon>
        <taxon>Metazoa</taxon>
        <taxon>Ecdysozoa</taxon>
        <taxon>Arthropoda</taxon>
        <taxon>Chelicerata</taxon>
        <taxon>Arachnida</taxon>
        <taxon>Acari</taxon>
        <taxon>Acariformes</taxon>
        <taxon>Sarcoptiformes</taxon>
        <taxon>Astigmata</taxon>
        <taxon>Psoroptidia</taxon>
        <taxon>Analgoidea</taxon>
        <taxon>Pyroglyphidae</taxon>
        <taxon>Pyroglyphinae</taxon>
        <taxon>Euroglyphus</taxon>
    </lineage>
</organism>
<evidence type="ECO:0000313" key="3">
    <source>
        <dbReference type="Proteomes" id="UP000194236"/>
    </source>
</evidence>
<reference evidence="2 3" key="1">
    <citation type="submission" date="2017-03" db="EMBL/GenBank/DDBJ databases">
        <title>Genome Survey of Euroglyphus maynei.</title>
        <authorList>
            <person name="Arlian L.G."/>
            <person name="Morgan M.S."/>
            <person name="Rider S.D."/>
        </authorList>
    </citation>
    <scope>NUCLEOTIDE SEQUENCE [LARGE SCALE GENOMIC DNA]</scope>
    <source>
        <strain evidence="2">Arlian Lab</strain>
        <tissue evidence="2">Whole body</tissue>
    </source>
</reference>
<evidence type="ECO:0000256" key="1">
    <source>
        <dbReference type="SAM" id="Phobius"/>
    </source>
</evidence>
<proteinExistence type="predicted"/>
<name>A0A1Y3B267_EURMA</name>
<evidence type="ECO:0000313" key="2">
    <source>
        <dbReference type="EMBL" id="OTF74909.1"/>
    </source>
</evidence>
<feature type="non-terminal residue" evidence="2">
    <location>
        <position position="171"/>
    </location>
</feature>
<sequence>MPDSFPLYRYDYFANFIWKNRDIYEEFLFILSILVLSIIVVGIYTFYLGDTESLDFQVLYDLMVRNVEQYRRCCIRNPVIIENAIKVRRQKYLEKRLKHRTIIPLVIYGQWYWLKAWLDSWLEMESFRLDRQLFMKNPMKLFSNTSLRTRVYLVLYMIIQDGFNFILHLST</sequence>
<gene>
    <name evidence="2" type="ORF">BLA29_005277</name>
</gene>
<protein>
    <submittedName>
        <fullName evidence="2">Uncharacterized protein</fullName>
    </submittedName>
</protein>
<dbReference type="OrthoDB" id="6527872at2759"/>
<dbReference type="EMBL" id="MUJZ01044698">
    <property type="protein sequence ID" value="OTF74909.1"/>
    <property type="molecule type" value="Genomic_DNA"/>
</dbReference>
<keyword evidence="3" id="KW-1185">Reference proteome</keyword>
<accession>A0A1Y3B267</accession>
<feature type="transmembrane region" description="Helical" evidence="1">
    <location>
        <begin position="27"/>
        <end position="47"/>
    </location>
</feature>
<keyword evidence="1" id="KW-0472">Membrane</keyword>
<keyword evidence="1" id="KW-0812">Transmembrane</keyword>
<keyword evidence="1" id="KW-1133">Transmembrane helix</keyword>
<dbReference type="AlphaFoldDB" id="A0A1Y3B267"/>